<dbReference type="STRING" id="948102.BKG76_23155"/>
<evidence type="ECO:0000313" key="2">
    <source>
        <dbReference type="EMBL" id="OHU18104.1"/>
    </source>
</evidence>
<dbReference type="OrthoDB" id="4763945at2"/>
<keyword evidence="1" id="KW-1133">Transmembrane helix</keyword>
<keyword evidence="1" id="KW-0812">Transmembrane</keyword>
<evidence type="ECO:0000256" key="1">
    <source>
        <dbReference type="SAM" id="Phobius"/>
    </source>
</evidence>
<feature type="transmembrane region" description="Helical" evidence="1">
    <location>
        <begin position="28"/>
        <end position="46"/>
    </location>
</feature>
<proteinExistence type="predicted"/>
<dbReference type="GeneID" id="57169724"/>
<gene>
    <name evidence="2" type="ORF">BKG76_23155</name>
</gene>
<feature type="transmembrane region" description="Helical" evidence="1">
    <location>
        <begin position="104"/>
        <end position="126"/>
    </location>
</feature>
<name>A0A1S1L1U2_9MYCO</name>
<dbReference type="Proteomes" id="UP000179616">
    <property type="component" value="Unassembled WGS sequence"/>
</dbReference>
<comment type="caution">
    <text evidence="2">The sequence shown here is derived from an EMBL/GenBank/DDBJ whole genome shotgun (WGS) entry which is preliminary data.</text>
</comment>
<protein>
    <submittedName>
        <fullName evidence="2">Uncharacterized protein</fullName>
    </submittedName>
</protein>
<keyword evidence="1" id="KW-0472">Membrane</keyword>
<accession>A0A1S1L1U2</accession>
<dbReference type="AlphaFoldDB" id="A0A1S1L1U2"/>
<reference evidence="2 3" key="1">
    <citation type="submission" date="2016-10" db="EMBL/GenBank/DDBJ databases">
        <title>Evaluation of Human, Veterinary and Environmental Mycobacterium chelonae Isolates by Core Genome Phylogenomic Analysis, Targeted Gene Comparison, and Anti-microbial Susceptibility Patterns: A Tale of Mistaken Identities.</title>
        <authorList>
            <person name="Fogelson S.B."/>
            <person name="Camus A.C."/>
            <person name="Lorenz W."/>
            <person name="Vasireddy R."/>
            <person name="Vasireddy S."/>
            <person name="Smith T."/>
            <person name="Brown-Elliott B.A."/>
            <person name="Wallace R.J.Jr."/>
            <person name="Hasan N.A."/>
            <person name="Reischl U."/>
            <person name="Sanchez S."/>
        </authorList>
    </citation>
    <scope>NUCLEOTIDE SEQUENCE [LARGE SCALE GENOMIC DNA]</scope>
    <source>
        <strain evidence="2 3">1559</strain>
    </source>
</reference>
<evidence type="ECO:0000313" key="3">
    <source>
        <dbReference type="Proteomes" id="UP000179616"/>
    </source>
</evidence>
<organism evidence="2 3">
    <name type="scientific">Mycobacteroides franklinii</name>
    <dbReference type="NCBI Taxonomy" id="948102"/>
    <lineage>
        <taxon>Bacteria</taxon>
        <taxon>Bacillati</taxon>
        <taxon>Actinomycetota</taxon>
        <taxon>Actinomycetes</taxon>
        <taxon>Mycobacteriales</taxon>
        <taxon>Mycobacteriaceae</taxon>
        <taxon>Mycobacteroides</taxon>
    </lineage>
</organism>
<dbReference type="EMBL" id="MLIK01000027">
    <property type="protein sequence ID" value="OHU18104.1"/>
    <property type="molecule type" value="Genomic_DNA"/>
</dbReference>
<dbReference type="RefSeq" id="WP_070940099.1">
    <property type="nucleotide sequence ID" value="NZ_MLIK01000027.1"/>
</dbReference>
<sequence>MMASVLFIASFPVAVVNGATYWGWIVASLGLVFGLFLLPSSLMRLATPSGQVTVDTGLHLRDTEILERPRTRRDISFVVVTGLICVAVLVALRELFVEPTLPGAWFGAGWWTWISVSAVYSVGEWWQGWRVPERES</sequence>
<feature type="transmembrane region" description="Helical" evidence="1">
    <location>
        <begin position="75"/>
        <end position="92"/>
    </location>
</feature>